<organism evidence="2 3">
    <name type="scientific">Leptospirillum ferrodiazotrophum</name>
    <dbReference type="NCBI Taxonomy" id="412449"/>
    <lineage>
        <taxon>Bacteria</taxon>
        <taxon>Pseudomonadati</taxon>
        <taxon>Nitrospirota</taxon>
        <taxon>Nitrospiria</taxon>
        <taxon>Nitrospirales</taxon>
        <taxon>Nitrospiraceae</taxon>
        <taxon>Leptospirillum</taxon>
    </lineage>
</organism>
<reference evidence="2 3" key="1">
    <citation type="journal article" date="2009" name="Appl. Environ. Microbiol.">
        <title>Community genomic and proteomic analyses of chemoautotrophic iron-oxidizing "Leptospirillum rubarum" (Group II) and "Leptospirillum ferrodiazotrophum" (Group III) bacteria in acid mine drainage biofilms.</title>
        <authorList>
            <person name="Goltsman D.S."/>
            <person name="Denef V.J."/>
            <person name="Singer S.W."/>
            <person name="VerBerkmoes N.C."/>
            <person name="Lefsrud M."/>
            <person name="Mueller R.S."/>
            <person name="Dick G.J."/>
            <person name="Sun C.L."/>
            <person name="Wheeler K.E."/>
            <person name="Zemla A."/>
            <person name="Baker B.J."/>
            <person name="Hauser L."/>
            <person name="Land M."/>
            <person name="Shah M.B."/>
            <person name="Thelen M.P."/>
            <person name="Hettich R.L."/>
            <person name="Banfield J.F."/>
        </authorList>
    </citation>
    <scope>NUCLEOTIDE SEQUENCE [LARGE SCALE GENOMIC DNA]</scope>
</reference>
<keyword evidence="3" id="KW-1185">Reference proteome</keyword>
<evidence type="ECO:0000313" key="3">
    <source>
        <dbReference type="Proteomes" id="UP000009374"/>
    </source>
</evidence>
<feature type="transmembrane region" description="Helical" evidence="1">
    <location>
        <begin position="44"/>
        <end position="63"/>
    </location>
</feature>
<protein>
    <submittedName>
        <fullName evidence="2">Uncharacterized protein</fullName>
    </submittedName>
</protein>
<evidence type="ECO:0000313" key="2">
    <source>
        <dbReference type="EMBL" id="EES53134.1"/>
    </source>
</evidence>
<dbReference type="EMBL" id="GG693868">
    <property type="protein sequence ID" value="EES53134.1"/>
    <property type="molecule type" value="Genomic_DNA"/>
</dbReference>
<accession>C6HW29</accession>
<keyword evidence="1" id="KW-1133">Transmembrane helix</keyword>
<proteinExistence type="predicted"/>
<keyword evidence="1" id="KW-0472">Membrane</keyword>
<name>C6HW29_9BACT</name>
<gene>
    <name evidence="2" type="ORF">UBAL3_80290007</name>
</gene>
<dbReference type="Proteomes" id="UP000009374">
    <property type="component" value="Unassembled WGS sequence"/>
</dbReference>
<evidence type="ECO:0000256" key="1">
    <source>
        <dbReference type="SAM" id="Phobius"/>
    </source>
</evidence>
<dbReference type="NCBIfam" id="TIGR04411">
    <property type="entry name" value="T2SS_GspN_Lepto"/>
    <property type="match status" value="1"/>
</dbReference>
<dbReference type="AlphaFoldDB" id="C6HW29"/>
<dbReference type="InterPro" id="IPR030925">
    <property type="entry name" value="T2SS_GspN_Lepto"/>
</dbReference>
<keyword evidence="1" id="KW-0812">Transmembrane</keyword>
<sequence>MTPPAAGMTRLLARFRRPSFGRDRATIPEAPSGKASRTRVGRRALLLGTIGAVVFAGGLAQGFPHRELARYFLGEASRQGGVAITAGSARFDLPARISYQDLVLVAPTPAGPATVTVDRATGSLLLSSLTSGKPRVNFRLRAYGGLFEGHLRRLPHEENHLKGATVTPVDLRLTEPVLHQKIGGTLTLHTDYTWQAGQETQGHGVFVAMVQHLVLSSLKVGGFPLPPVAFDAVRSRIFVSGGRGRVERLQAVGPLADINGGGTFTLATPYQNSLLHLRLNIRLKGPLASIPLPGVSGQSPVRQVTLTLDGPAQNLNIAMNGIPIPH</sequence>